<name>X0UYY7_9ZZZZ</name>
<dbReference type="InterPro" id="IPR004137">
    <property type="entry name" value="HCP/CODH"/>
</dbReference>
<feature type="non-terminal residue" evidence="1">
    <location>
        <position position="219"/>
    </location>
</feature>
<evidence type="ECO:0008006" key="2">
    <source>
        <dbReference type="Google" id="ProtNLM"/>
    </source>
</evidence>
<dbReference type="AlphaFoldDB" id="X0UYY7"/>
<dbReference type="EMBL" id="BARS01022915">
    <property type="protein sequence ID" value="GAG05493.1"/>
    <property type="molecule type" value="Genomic_DNA"/>
</dbReference>
<dbReference type="GO" id="GO:0042542">
    <property type="term" value="P:response to hydrogen peroxide"/>
    <property type="evidence" value="ECO:0007669"/>
    <property type="project" value="TreeGrafter"/>
</dbReference>
<comment type="caution">
    <text evidence="1">The sequence shown here is derived from an EMBL/GenBank/DDBJ whole genome shotgun (WGS) entry which is preliminary data.</text>
</comment>
<dbReference type="PANTHER" id="PTHR30109:SF0">
    <property type="entry name" value="HYDROXYLAMINE REDUCTASE"/>
    <property type="match status" value="1"/>
</dbReference>
<gene>
    <name evidence="1" type="ORF">S01H1_36564</name>
</gene>
<dbReference type="InterPro" id="IPR016100">
    <property type="entry name" value="Prismane_a-bundle"/>
</dbReference>
<dbReference type="Gene3D" id="1.20.1270.20">
    <property type="match status" value="2"/>
</dbReference>
<organism evidence="1">
    <name type="scientific">marine sediment metagenome</name>
    <dbReference type="NCBI Taxonomy" id="412755"/>
    <lineage>
        <taxon>unclassified sequences</taxon>
        <taxon>metagenomes</taxon>
        <taxon>ecological metagenomes</taxon>
    </lineage>
</organism>
<protein>
    <recommendedName>
        <fullName evidence="2">Hydroxylamine reductase</fullName>
    </recommendedName>
</protein>
<dbReference type="PANTHER" id="PTHR30109">
    <property type="entry name" value="HYDROXYLAMINE REDUCTASE"/>
    <property type="match status" value="1"/>
</dbReference>
<dbReference type="Pfam" id="PF03063">
    <property type="entry name" value="Prismane"/>
    <property type="match status" value="1"/>
</dbReference>
<dbReference type="GO" id="GO:0050418">
    <property type="term" value="F:hydroxylamine reductase activity"/>
    <property type="evidence" value="ECO:0007669"/>
    <property type="project" value="TreeGrafter"/>
</dbReference>
<proteinExistence type="predicted"/>
<dbReference type="SUPFAM" id="SSF56821">
    <property type="entry name" value="Prismane protein-like"/>
    <property type="match status" value="1"/>
</dbReference>
<evidence type="ECO:0000313" key="1">
    <source>
        <dbReference type="EMBL" id="GAG05493.1"/>
    </source>
</evidence>
<sequence>MTDKMFCYQCQETAKGSGCTVRGVCGKTDDVARLQDLLIYLLKGISFYSSKLRKLGAVSEGVDKFLLDSLFSTITNANFDRSDFVVRIEKGLKLKGEAKEMLEKAGGDRGKKVPEAAIWQADTEEEFEEKAREVGVLSTKDDDVRSLRELIIYGVKGIAAYAIHAQNLGHENEKIIEFIEKALSATTDDSLSADDLVGLVLECGKFGVETMALLDKANT</sequence>
<accession>X0UYY7</accession>
<reference evidence="1" key="1">
    <citation type="journal article" date="2014" name="Front. Microbiol.">
        <title>High frequency of phylogenetically diverse reductive dehalogenase-homologous genes in deep subseafloor sedimentary metagenomes.</title>
        <authorList>
            <person name="Kawai M."/>
            <person name="Futagami T."/>
            <person name="Toyoda A."/>
            <person name="Takaki Y."/>
            <person name="Nishi S."/>
            <person name="Hori S."/>
            <person name="Arai W."/>
            <person name="Tsubouchi T."/>
            <person name="Morono Y."/>
            <person name="Uchiyama I."/>
            <person name="Ito T."/>
            <person name="Fujiyama A."/>
            <person name="Inagaki F."/>
            <person name="Takami H."/>
        </authorList>
    </citation>
    <scope>NUCLEOTIDE SEQUENCE</scope>
    <source>
        <strain evidence="1">Expedition CK06-06</strain>
    </source>
</reference>
<dbReference type="InterPro" id="IPR011254">
    <property type="entry name" value="Prismane-like_sf"/>
</dbReference>
<dbReference type="GO" id="GO:0004601">
    <property type="term" value="F:peroxidase activity"/>
    <property type="evidence" value="ECO:0007669"/>
    <property type="project" value="TreeGrafter"/>
</dbReference>